<dbReference type="NCBIfam" id="TIGR01051">
    <property type="entry name" value="topA_bact"/>
    <property type="match status" value="1"/>
</dbReference>
<evidence type="ECO:0000259" key="12">
    <source>
        <dbReference type="PROSITE" id="PS50880"/>
    </source>
</evidence>
<dbReference type="InterPro" id="IPR000380">
    <property type="entry name" value="Topo_IA"/>
</dbReference>
<accession>A0A139BRZ2</accession>
<evidence type="ECO:0000256" key="6">
    <source>
        <dbReference type="ARBA" id="ARBA00022842"/>
    </source>
</evidence>
<evidence type="ECO:0000313" key="14">
    <source>
        <dbReference type="EMBL" id="KXS31729.1"/>
    </source>
</evidence>
<dbReference type="EMBL" id="LSLI01000059">
    <property type="protein sequence ID" value="KXS31729.1"/>
    <property type="molecule type" value="Genomic_DNA"/>
</dbReference>
<dbReference type="InterPro" id="IPR013498">
    <property type="entry name" value="Topo_IA_Znf"/>
</dbReference>
<dbReference type="SMART" id="SM00436">
    <property type="entry name" value="TOP1Bc"/>
    <property type="match status" value="1"/>
</dbReference>
<dbReference type="PANTHER" id="PTHR42785">
    <property type="entry name" value="DNA TOPOISOMERASE, TYPE IA, CORE"/>
    <property type="match status" value="1"/>
</dbReference>
<feature type="site" description="Interaction with DNA" evidence="10">
    <location>
        <position position="144"/>
    </location>
</feature>
<feature type="active site" description="O-(5'-phospho-DNA)-tyrosine intermediate" evidence="10">
    <location>
        <position position="306"/>
    </location>
</feature>
<keyword evidence="6" id="KW-0460">Magnesium</keyword>
<dbReference type="AlphaFoldDB" id="A0A139BRZ2"/>
<feature type="site" description="Interaction with DNA" evidence="10">
    <location>
        <position position="159"/>
    </location>
</feature>
<organism evidence="14 15">
    <name type="scientific">Candidatus Gallionella acididurans</name>
    <dbReference type="NCBI Taxonomy" id="1796491"/>
    <lineage>
        <taxon>Bacteria</taxon>
        <taxon>Pseudomonadati</taxon>
        <taxon>Pseudomonadota</taxon>
        <taxon>Betaproteobacteria</taxon>
        <taxon>Nitrosomonadales</taxon>
        <taxon>Gallionellaceae</taxon>
        <taxon>Gallionella</taxon>
    </lineage>
</organism>
<comment type="catalytic activity">
    <reaction evidence="1 10">
        <text>ATP-independent breakage of single-stranded DNA, followed by passage and rejoining.</text>
        <dbReference type="EC" id="5.6.2.1"/>
    </reaction>
</comment>
<dbReference type="Gene3D" id="3.30.65.10">
    <property type="entry name" value="Bacterial Topoisomerase I, domain 1"/>
    <property type="match status" value="1"/>
</dbReference>
<dbReference type="GO" id="GO:0008270">
    <property type="term" value="F:zinc ion binding"/>
    <property type="evidence" value="ECO:0007669"/>
    <property type="project" value="UniProtKB-KW"/>
</dbReference>
<sequence length="892" mass="98581">MATNLLIVESPAKAKTLQKYLGKDFTILASYGHVRDLVPKTGAVDPDHDFAMKYETIARNSKHMDAIAKAAATADHIYLAPDPDREGEAIAWHISELLKAKRGMKNKDMRRVVFYEITQSAVREAVANPREISQPLVNAQQARRALDYLVGFNLSPLLWRKIRPGLSAGRVQSPALRMIVERELEIEAFKSQEYWSVHLDTNKDHLPFTAKLFQYQGKKIEQLSIGSQAEYDAIHAKLSDAKLPPKVVRVEKKAKQRYAAAPFTTSTLQQEAVRKLGMTADRTMRTAQSLYEGVDIGGQTVGLISYMRTDSVSLAKEAVQEIRDYIRDNFSSEYLPATQPAYKSKTKNAQESHEAIRPTSIARTPDSMRSHLTADQARLYEMVWKRTLACQMTPARFDTVSVDIRLGGDTTFFRANGQVLVFPGFIGVYMEDVDDATEEEGGKLPPLAEGDVLPVDKLYGEQHFTQPPPRYTEASLVKSLEEHGIGRPSTYATIISTLQAREYAVLDKKRFMPTDVGRVVTRFLTDHFTRYVDYGFTAHLEDELDEVSEGKRDWIGVMGEFWKGFSKLIKEKADIDRPVELINEACPECGRPLAKKLSRYGSFISCTNYPECKYKRSISGESQDDASARVELGAHPDTNQPVLLLRGPYGHYVQLGEAVKEDKVKPKRVSWPKEMPLEQADLASALKLLALPRELGAHPGTGKKVIVNIGRFGPYIGHDGKFKSIPRTDSIFDISLERAAELLAQARDGGATVLRVLGDHPDDKASVEICSGRYGPYARHGKINATLPKGVSPDDITLDEALELIAAKAAKGPTSKKPAAKAAKAKTAKAKATPKETKAKTAKPKAVSTKAVTTKARSAAKAAKPVAEKVAVAKAKKPATRKVAAKKTKSKP</sequence>
<evidence type="ECO:0000256" key="10">
    <source>
        <dbReference type="HAMAP-Rule" id="MF_00952"/>
    </source>
</evidence>
<evidence type="ECO:0000256" key="2">
    <source>
        <dbReference type="ARBA" id="ARBA00009446"/>
    </source>
</evidence>
<feature type="domain" description="Topo IA-type catalytic" evidence="13">
    <location>
        <begin position="133"/>
        <end position="569"/>
    </location>
</feature>
<feature type="region of interest" description="Disordered" evidence="11">
    <location>
        <begin position="873"/>
        <end position="892"/>
    </location>
</feature>
<comment type="function">
    <text evidence="10">Releases the supercoiling and torsional tension of DNA, which is introduced during the DNA replication and transcription, by transiently cleaving and rejoining one strand of the DNA duplex. Introduces a single-strand break via transesterification at a target site in duplex DNA. The scissile phosphodiester is attacked by the catalytic tyrosine of the enzyme, resulting in the formation of a DNA-(5'-phosphotyrosyl)-enzyme intermediate and the expulsion of a 3'-OH DNA strand. The free DNA strand then undergoes passage around the unbroken strand, thus removing DNA supercoils. Finally, in the religation step, the DNA 3'-OH attacks the covalent intermediate to expel the active-site tyrosine and restore the DNA phosphodiester backbone.</text>
</comment>
<dbReference type="InterPro" id="IPR013825">
    <property type="entry name" value="Topo_IA_cen_sub2"/>
</dbReference>
<feature type="domain" description="Toprim" evidence="12">
    <location>
        <begin position="3"/>
        <end position="113"/>
    </location>
</feature>
<dbReference type="PRINTS" id="PR00417">
    <property type="entry name" value="PRTPISMRASEI"/>
</dbReference>
<dbReference type="Pfam" id="PF01751">
    <property type="entry name" value="Toprim"/>
    <property type="match status" value="1"/>
</dbReference>
<feature type="compositionally biased region" description="Low complexity" evidence="11">
    <location>
        <begin position="813"/>
        <end position="822"/>
    </location>
</feature>
<dbReference type="Gene3D" id="2.70.20.10">
    <property type="entry name" value="Topoisomerase I, domain 3"/>
    <property type="match status" value="1"/>
</dbReference>
<dbReference type="InterPro" id="IPR013497">
    <property type="entry name" value="Topo_IA_cen"/>
</dbReference>
<dbReference type="InterPro" id="IPR023406">
    <property type="entry name" value="Topo_IA_AS"/>
</dbReference>
<feature type="region of interest" description="Disordered" evidence="11">
    <location>
        <begin position="813"/>
        <end position="866"/>
    </location>
</feature>
<dbReference type="Gene3D" id="1.10.290.10">
    <property type="entry name" value="Topoisomerase I, domain 4"/>
    <property type="match status" value="1"/>
</dbReference>
<dbReference type="InterPro" id="IPR013824">
    <property type="entry name" value="Topo_IA_cen_sub1"/>
</dbReference>
<evidence type="ECO:0000256" key="3">
    <source>
        <dbReference type="ARBA" id="ARBA00022723"/>
    </source>
</evidence>
<protein>
    <recommendedName>
        <fullName evidence="10">DNA topoisomerase 1</fullName>
        <ecNumber evidence="10">5.6.2.1</ecNumber>
    </recommendedName>
    <alternativeName>
        <fullName evidence="10">DNA topoisomerase I</fullName>
    </alternativeName>
</protein>
<comment type="caution">
    <text evidence="10">Lacks conserved residue(s) required for the propagation of feature annotation.</text>
</comment>
<feature type="site" description="Interaction with DNA" evidence="10">
    <location>
        <position position="147"/>
    </location>
</feature>
<dbReference type="InterPro" id="IPR006171">
    <property type="entry name" value="TOPRIM_dom"/>
</dbReference>
<feature type="site" description="Interaction with DNA" evidence="10">
    <location>
        <position position="308"/>
    </location>
</feature>
<comment type="similarity">
    <text evidence="2 10">Belongs to the type IA topoisomerase family.</text>
</comment>
<dbReference type="PATRIC" id="fig|1796491.3.peg.2340"/>
<evidence type="ECO:0000256" key="1">
    <source>
        <dbReference type="ARBA" id="ARBA00000213"/>
    </source>
</evidence>
<evidence type="ECO:0000256" key="8">
    <source>
        <dbReference type="ARBA" id="ARBA00023125"/>
    </source>
</evidence>
<dbReference type="CDD" id="cd03363">
    <property type="entry name" value="TOPRIM_TopoIA_TopoI"/>
    <property type="match status" value="1"/>
</dbReference>
<dbReference type="Gene3D" id="3.40.50.140">
    <property type="match status" value="1"/>
</dbReference>
<dbReference type="GO" id="GO:0005694">
    <property type="term" value="C:chromosome"/>
    <property type="evidence" value="ECO:0007669"/>
    <property type="project" value="InterPro"/>
</dbReference>
<dbReference type="SUPFAM" id="SSF57783">
    <property type="entry name" value="Zinc beta-ribbon"/>
    <property type="match status" value="1"/>
</dbReference>
<evidence type="ECO:0000256" key="9">
    <source>
        <dbReference type="ARBA" id="ARBA00023235"/>
    </source>
</evidence>
<dbReference type="Proteomes" id="UP000070578">
    <property type="component" value="Unassembled WGS sequence"/>
</dbReference>
<evidence type="ECO:0000256" key="7">
    <source>
        <dbReference type="ARBA" id="ARBA00023029"/>
    </source>
</evidence>
<dbReference type="CDD" id="cd00186">
    <property type="entry name" value="TOP1Ac"/>
    <property type="match status" value="1"/>
</dbReference>
<dbReference type="InterPro" id="IPR028612">
    <property type="entry name" value="Topoisom_1_IA"/>
</dbReference>
<reference evidence="14 15" key="2">
    <citation type="submission" date="2016-03" db="EMBL/GenBank/DDBJ databases">
        <title>New uncultured bacterium of the family Gallionellaceae from acid mine drainage: description and reconstruction of genome based on metagenomic analysis of microbial community.</title>
        <authorList>
            <person name="Kadnikov V."/>
            <person name="Ivasenko D."/>
            <person name="Beletsky A."/>
            <person name="Mardanov A."/>
            <person name="Danilova E."/>
            <person name="Pimenov N."/>
            <person name="Karnachuk O."/>
            <person name="Ravin N."/>
        </authorList>
    </citation>
    <scope>NUCLEOTIDE SEQUENCE [LARGE SCALE GENOMIC DNA]</scope>
    <source>
        <strain evidence="14">ShG14-8</strain>
    </source>
</reference>
<dbReference type="GO" id="GO:0003677">
    <property type="term" value="F:DNA binding"/>
    <property type="evidence" value="ECO:0007669"/>
    <property type="project" value="UniProtKB-KW"/>
</dbReference>
<keyword evidence="7 10" id="KW-0799">Topoisomerase</keyword>
<dbReference type="SUPFAM" id="SSF56712">
    <property type="entry name" value="Prokaryotic type I DNA topoisomerase"/>
    <property type="match status" value="1"/>
</dbReference>
<evidence type="ECO:0000256" key="5">
    <source>
        <dbReference type="ARBA" id="ARBA00022833"/>
    </source>
</evidence>
<dbReference type="PROSITE" id="PS52039">
    <property type="entry name" value="TOPO_IA_2"/>
    <property type="match status" value="1"/>
</dbReference>
<dbReference type="InterPro" id="IPR023405">
    <property type="entry name" value="Topo_IA_core_domain"/>
</dbReference>
<feature type="site" description="Interaction with DNA" evidence="10">
    <location>
        <position position="33"/>
    </location>
</feature>
<dbReference type="GO" id="GO:0003917">
    <property type="term" value="F:DNA topoisomerase type I (single strand cut, ATP-independent) activity"/>
    <property type="evidence" value="ECO:0007669"/>
    <property type="project" value="UniProtKB-UniRule"/>
</dbReference>
<dbReference type="PANTHER" id="PTHR42785:SF1">
    <property type="entry name" value="DNA TOPOISOMERASE"/>
    <property type="match status" value="1"/>
</dbReference>
<comment type="caution">
    <text evidence="14">The sequence shown here is derived from an EMBL/GenBank/DDBJ whole genome shotgun (WGS) entry which is preliminary data.</text>
</comment>
<dbReference type="SMART" id="SM00493">
    <property type="entry name" value="TOPRIM"/>
    <property type="match status" value="1"/>
</dbReference>
<keyword evidence="9 10" id="KW-0413">Isomerase</keyword>
<keyword evidence="5" id="KW-0862">Zinc</keyword>
<evidence type="ECO:0000259" key="13">
    <source>
        <dbReference type="PROSITE" id="PS52039"/>
    </source>
</evidence>
<gene>
    <name evidence="10" type="primary">topA</name>
    <name evidence="14" type="ORF">AWT59_2144</name>
</gene>
<dbReference type="InterPro" id="IPR025589">
    <property type="entry name" value="Toprim_C_rpt"/>
</dbReference>
<dbReference type="Gene3D" id="1.10.460.10">
    <property type="entry name" value="Topoisomerase I, domain 2"/>
    <property type="match status" value="1"/>
</dbReference>
<comment type="subunit">
    <text evidence="10">Monomer.</text>
</comment>
<dbReference type="Pfam" id="PF13368">
    <property type="entry name" value="Toprim_C_rpt"/>
    <property type="match status" value="2"/>
</dbReference>
<dbReference type="EC" id="5.6.2.1" evidence="10"/>
<name>A0A139BRZ2_9PROT</name>
<dbReference type="InterPro" id="IPR003602">
    <property type="entry name" value="Topo_IA_DNA-bd_dom"/>
</dbReference>
<dbReference type="InterPro" id="IPR003601">
    <property type="entry name" value="Topo_IA_2"/>
</dbReference>
<keyword evidence="4" id="KW-0863">Zinc-finger</keyword>
<dbReference type="InterPro" id="IPR034149">
    <property type="entry name" value="TOPRIM_TopoI"/>
</dbReference>
<keyword evidence="3" id="KW-0479">Metal-binding</keyword>
<dbReference type="PROSITE" id="PS50880">
    <property type="entry name" value="TOPRIM"/>
    <property type="match status" value="1"/>
</dbReference>
<dbReference type="PROSITE" id="PS00396">
    <property type="entry name" value="TOPO_IA_1"/>
    <property type="match status" value="1"/>
</dbReference>
<feature type="site" description="Interaction with DNA" evidence="10">
    <location>
        <position position="143"/>
    </location>
</feature>
<keyword evidence="8 10" id="KW-0238">DNA-binding</keyword>
<dbReference type="InterPro" id="IPR005733">
    <property type="entry name" value="TopoI_bac-type"/>
</dbReference>
<dbReference type="Pfam" id="PF01131">
    <property type="entry name" value="Topoisom_bac"/>
    <property type="match status" value="1"/>
</dbReference>
<reference evidence="14 15" key="1">
    <citation type="submission" date="2016-02" db="EMBL/GenBank/DDBJ databases">
        <authorList>
            <person name="Wen L."/>
            <person name="He K."/>
            <person name="Yang H."/>
        </authorList>
    </citation>
    <scope>NUCLEOTIDE SEQUENCE [LARGE SCALE GENOMIC DNA]</scope>
    <source>
        <strain evidence="14">ShG14-8</strain>
    </source>
</reference>
<dbReference type="InterPro" id="IPR013826">
    <property type="entry name" value="Topo_IA_cen_sub3"/>
</dbReference>
<evidence type="ECO:0000313" key="15">
    <source>
        <dbReference type="Proteomes" id="UP000070578"/>
    </source>
</evidence>
<feature type="region of interest" description="Interaction with DNA" evidence="10">
    <location>
        <begin position="167"/>
        <end position="172"/>
    </location>
</feature>
<dbReference type="GO" id="GO:0006265">
    <property type="term" value="P:DNA topological change"/>
    <property type="evidence" value="ECO:0007669"/>
    <property type="project" value="UniProtKB-UniRule"/>
</dbReference>
<feature type="site" description="Interaction with DNA" evidence="10">
    <location>
        <position position="501"/>
    </location>
</feature>
<dbReference type="HAMAP" id="MF_00952">
    <property type="entry name" value="Topoisom_1_prok"/>
    <property type="match status" value="1"/>
</dbReference>
<evidence type="ECO:0000256" key="11">
    <source>
        <dbReference type="SAM" id="MobiDB-lite"/>
    </source>
</evidence>
<dbReference type="SMART" id="SM00437">
    <property type="entry name" value="TOP1Ac"/>
    <property type="match status" value="1"/>
</dbReference>
<proteinExistence type="inferred from homology"/>
<feature type="compositionally biased region" description="Basic residues" evidence="11">
    <location>
        <begin position="874"/>
        <end position="892"/>
    </location>
</feature>
<dbReference type="Pfam" id="PF01396">
    <property type="entry name" value="Zn_ribbon_Top1"/>
    <property type="match status" value="1"/>
</dbReference>
<feature type="compositionally biased region" description="Low complexity" evidence="11">
    <location>
        <begin position="844"/>
        <end position="866"/>
    </location>
</feature>
<evidence type="ECO:0000256" key="4">
    <source>
        <dbReference type="ARBA" id="ARBA00022771"/>
    </source>
</evidence>